<evidence type="ECO:0000313" key="2">
    <source>
        <dbReference type="Proteomes" id="UP000072421"/>
    </source>
</evidence>
<protein>
    <submittedName>
        <fullName evidence="1">Uncharacterized protein</fullName>
    </submittedName>
</protein>
<dbReference type="EMBL" id="CP013232">
    <property type="protein sequence ID" value="AMO94382.1"/>
    <property type="molecule type" value="Genomic_DNA"/>
</dbReference>
<dbReference type="PATRIC" id="fig|158899.10.peg.1688"/>
<evidence type="ECO:0000313" key="1">
    <source>
        <dbReference type="EMBL" id="AMO94382.1"/>
    </source>
</evidence>
<organism evidence="1">
    <name type="scientific">Collimonas fungivorans</name>
    <dbReference type="NCBI Taxonomy" id="158899"/>
    <lineage>
        <taxon>Bacteria</taxon>
        <taxon>Pseudomonadati</taxon>
        <taxon>Pseudomonadota</taxon>
        <taxon>Betaproteobacteria</taxon>
        <taxon>Burkholderiales</taxon>
        <taxon>Oxalobacteraceae</taxon>
        <taxon>Collimonas</taxon>
    </lineage>
</organism>
<proteinExistence type="predicted"/>
<dbReference type="Proteomes" id="UP000072421">
    <property type="component" value="Chromosome"/>
</dbReference>
<sequence>MYGDKWSVYATGYKDAADMLVDQAAGTGRHLDFLVYPIVFLYRQHIELMVKSLIRSLWLLLEKNPSDKQAGLVGHRLGTFWAILRPLLEEHAPCQSTVALDQTGSLIDELCAVDPESMGFRYPHGIPDKTGARLPTLSGLAEVDLRNLKAVMEKIAVLLGACEMSIDAALQSKAEMHAECLSLNGANGDPYGP</sequence>
<gene>
    <name evidence="1" type="ORF">CFter6_1680</name>
</gene>
<name>A0A127P988_9BURK</name>
<dbReference type="AlphaFoldDB" id="A0A127P988"/>
<reference evidence="1 2" key="1">
    <citation type="submission" date="2015-11" db="EMBL/GenBank/DDBJ databases">
        <title>Exploring the genomic traits of fungus-feeding bacterial genus Collimonas.</title>
        <authorList>
            <person name="Song C."/>
            <person name="Schmidt R."/>
            <person name="de Jager V."/>
            <person name="Krzyzanowska D."/>
            <person name="Jongedijk E."/>
            <person name="Cankar K."/>
            <person name="Beekwilder J."/>
            <person name="van Veen A."/>
            <person name="de Boer W."/>
            <person name="van Veen J.A."/>
            <person name="Garbeva P."/>
        </authorList>
    </citation>
    <scope>NUCLEOTIDE SEQUENCE [LARGE SCALE GENOMIC DNA]</scope>
    <source>
        <strain evidence="1 2">Ter6</strain>
    </source>
</reference>
<accession>A0A127P988</accession>